<evidence type="ECO:0000256" key="8">
    <source>
        <dbReference type="SAM" id="Phobius"/>
    </source>
</evidence>
<evidence type="ECO:0000256" key="6">
    <source>
        <dbReference type="ARBA" id="ARBA00023065"/>
    </source>
</evidence>
<dbReference type="GO" id="GO:0005886">
    <property type="term" value="C:plasma membrane"/>
    <property type="evidence" value="ECO:0007669"/>
    <property type="project" value="UniProtKB-SubCell"/>
</dbReference>
<dbReference type="PANTHER" id="PTHR32024">
    <property type="entry name" value="TRK SYSTEM POTASSIUM UPTAKE PROTEIN TRKG-RELATED"/>
    <property type="match status" value="1"/>
</dbReference>
<dbReference type="Pfam" id="PF02386">
    <property type="entry name" value="TrkH"/>
    <property type="match status" value="1"/>
</dbReference>
<dbReference type="Proteomes" id="UP000183047">
    <property type="component" value="Unassembled WGS sequence"/>
</dbReference>
<feature type="transmembrane region" description="Helical" evidence="8">
    <location>
        <begin position="278"/>
        <end position="303"/>
    </location>
</feature>
<evidence type="ECO:0000256" key="1">
    <source>
        <dbReference type="ARBA" id="ARBA00004651"/>
    </source>
</evidence>
<dbReference type="AlphaFoldDB" id="A0A1G5G8L4"/>
<accession>A0A1G5G8L4</accession>
<feature type="transmembrane region" description="Helical" evidence="8">
    <location>
        <begin position="210"/>
        <end position="229"/>
    </location>
</feature>
<feature type="transmembrane region" description="Helical" evidence="8">
    <location>
        <begin position="331"/>
        <end position="352"/>
    </location>
</feature>
<feature type="transmembrane region" description="Helical" evidence="8">
    <location>
        <begin position="384"/>
        <end position="407"/>
    </location>
</feature>
<dbReference type="EMBL" id="FMUR01000019">
    <property type="protein sequence ID" value="SCY47671.1"/>
    <property type="molecule type" value="Genomic_DNA"/>
</dbReference>
<proteinExistence type="predicted"/>
<evidence type="ECO:0000256" key="3">
    <source>
        <dbReference type="ARBA" id="ARBA00022475"/>
    </source>
</evidence>
<evidence type="ECO:0000313" key="9">
    <source>
        <dbReference type="EMBL" id="SCY47671.1"/>
    </source>
</evidence>
<name>A0A1G5G8L4_9FIRM</name>
<feature type="transmembrane region" description="Helical" evidence="8">
    <location>
        <begin position="129"/>
        <end position="149"/>
    </location>
</feature>
<keyword evidence="2" id="KW-0813">Transport</keyword>
<reference evidence="10" key="1">
    <citation type="submission" date="2016-10" db="EMBL/GenBank/DDBJ databases">
        <authorList>
            <person name="Varghese N."/>
            <person name="Submissions S."/>
        </authorList>
    </citation>
    <scope>NUCLEOTIDE SEQUENCE [LARGE SCALE GENOMIC DNA]</scope>
    <source>
        <strain evidence="10">XBD2006</strain>
    </source>
</reference>
<dbReference type="PANTHER" id="PTHR32024:SF1">
    <property type="entry name" value="KTR SYSTEM POTASSIUM UPTAKE PROTEIN B"/>
    <property type="match status" value="1"/>
</dbReference>
<protein>
    <submittedName>
        <fullName evidence="9">Trk system potassium uptake protein TrkH</fullName>
    </submittedName>
</protein>
<evidence type="ECO:0000256" key="2">
    <source>
        <dbReference type="ARBA" id="ARBA00022448"/>
    </source>
</evidence>
<feature type="transmembrane region" description="Helical" evidence="8">
    <location>
        <begin position="12"/>
        <end position="33"/>
    </location>
</feature>
<dbReference type="GO" id="GO:0008324">
    <property type="term" value="F:monoatomic cation transmembrane transporter activity"/>
    <property type="evidence" value="ECO:0007669"/>
    <property type="project" value="InterPro"/>
</dbReference>
<feature type="transmembrane region" description="Helical" evidence="8">
    <location>
        <begin position="161"/>
        <end position="184"/>
    </location>
</feature>
<evidence type="ECO:0000256" key="4">
    <source>
        <dbReference type="ARBA" id="ARBA00022692"/>
    </source>
</evidence>
<keyword evidence="5 8" id="KW-1133">Transmembrane helix</keyword>
<feature type="transmembrane region" description="Helical" evidence="8">
    <location>
        <begin position="45"/>
        <end position="69"/>
    </location>
</feature>
<comment type="subcellular location">
    <subcellularLocation>
        <location evidence="1">Cell membrane</location>
        <topology evidence="1">Multi-pass membrane protein</topology>
    </subcellularLocation>
</comment>
<evidence type="ECO:0000313" key="10">
    <source>
        <dbReference type="Proteomes" id="UP000183047"/>
    </source>
</evidence>
<gene>
    <name evidence="9" type="ORF">SAMN02910451_02753</name>
</gene>
<keyword evidence="7 8" id="KW-0472">Membrane</keyword>
<evidence type="ECO:0000256" key="7">
    <source>
        <dbReference type="ARBA" id="ARBA00023136"/>
    </source>
</evidence>
<dbReference type="GO" id="GO:0030001">
    <property type="term" value="P:metal ion transport"/>
    <property type="evidence" value="ECO:0007669"/>
    <property type="project" value="UniProtKB-ARBA"/>
</dbReference>
<organism evidence="9 10">
    <name type="scientific">Butyrivibrio hungatei</name>
    <dbReference type="NCBI Taxonomy" id="185008"/>
    <lineage>
        <taxon>Bacteria</taxon>
        <taxon>Bacillati</taxon>
        <taxon>Bacillota</taxon>
        <taxon>Clostridia</taxon>
        <taxon>Lachnospirales</taxon>
        <taxon>Lachnospiraceae</taxon>
        <taxon>Butyrivibrio</taxon>
    </lineage>
</organism>
<dbReference type="InterPro" id="IPR003445">
    <property type="entry name" value="Cat_transpt"/>
</dbReference>
<keyword evidence="10" id="KW-1185">Reference proteome</keyword>
<keyword evidence="4 8" id="KW-0812">Transmembrane</keyword>
<keyword evidence="6" id="KW-0406">Ion transport</keyword>
<evidence type="ECO:0000256" key="5">
    <source>
        <dbReference type="ARBA" id="ARBA00022989"/>
    </source>
</evidence>
<sequence>MLPFSSASGKATDFLTALFTATTSVCVTGLVVVDTYAHWSFFGQLIIMILVQMGGLGMIAIAATLMLLTHKKFSLGDRMLLQDSFNLSSGTKLLTFLVRVLKGTLLTEGAGAILYSLVFIPKFGFIKGLWISIFNSVSAFCNAGMDVIGQGSLANYRNDPIVMTTTMMLIIMGGLGFVVWFDVLHAAKEGVKKKFSPITVIKRFSEHSKLVLSFTLILITSGTLIFLLTEYNNPGTIGNMGFGQKLVNSLFQSITLRTAGFTTIPQENLTVASCLVSYLFMFIGGSPVGTAGGVKTVTIFLLFMNVRSYVKNENQNVIFNRRVSVDSMRKAAAVVYVSVFATLLLAVLLSVFNPVPMEDALFEVVSACGTVGLSRNLTAALNPIGRIIIIIAMFLGRTGPISMVAFFSGNESNKNNINYSEGVFYVG</sequence>
<keyword evidence="3" id="KW-1003">Cell membrane</keyword>